<reference evidence="2 3" key="1">
    <citation type="submission" date="2018-08" db="EMBL/GenBank/DDBJ databases">
        <title>The draft genome squence of Brumimicrobium sp. N62.</title>
        <authorList>
            <person name="Du Z.-J."/>
            <person name="Luo H.-R."/>
        </authorList>
    </citation>
    <scope>NUCLEOTIDE SEQUENCE [LARGE SCALE GENOMIC DNA]</scope>
    <source>
        <strain evidence="2 3">N62</strain>
    </source>
</reference>
<dbReference type="EMBL" id="QURB01000012">
    <property type="protein sequence ID" value="RFC53167.1"/>
    <property type="molecule type" value="Genomic_DNA"/>
</dbReference>
<name>A0A3E1EUD3_9FLAO</name>
<dbReference type="CDD" id="cd10931">
    <property type="entry name" value="CE4_u7"/>
    <property type="match status" value="1"/>
</dbReference>
<dbReference type="AlphaFoldDB" id="A0A3E1EUD3"/>
<dbReference type="InterPro" id="IPR054297">
    <property type="entry name" value="DUF7033"/>
</dbReference>
<comment type="caution">
    <text evidence="2">The sequence shown here is derived from an EMBL/GenBank/DDBJ whole genome shotgun (WGS) entry which is preliminary data.</text>
</comment>
<protein>
    <recommendedName>
        <fullName evidence="1">DUF7033 domain-containing protein</fullName>
    </recommendedName>
</protein>
<dbReference type="RefSeq" id="WP_116882028.1">
    <property type="nucleotide sequence ID" value="NZ_QURB01000012.1"/>
</dbReference>
<organism evidence="2 3">
    <name type="scientific">Brumimicrobium aurantiacum</name>
    <dbReference type="NCBI Taxonomy" id="1737063"/>
    <lineage>
        <taxon>Bacteria</taxon>
        <taxon>Pseudomonadati</taxon>
        <taxon>Bacteroidota</taxon>
        <taxon>Flavobacteriia</taxon>
        <taxon>Flavobacteriales</taxon>
        <taxon>Crocinitomicaceae</taxon>
        <taxon>Brumimicrobium</taxon>
    </lineage>
</organism>
<keyword evidence="3" id="KW-1185">Reference proteome</keyword>
<feature type="domain" description="DUF7033" evidence="1">
    <location>
        <begin position="94"/>
        <end position="180"/>
    </location>
</feature>
<proteinExistence type="predicted"/>
<accession>A0A3E1EUD3</accession>
<dbReference type="Gene3D" id="3.20.20.370">
    <property type="entry name" value="Glycoside hydrolase/deacetylase"/>
    <property type="match status" value="1"/>
</dbReference>
<evidence type="ECO:0000259" key="1">
    <source>
        <dbReference type="Pfam" id="PF23019"/>
    </source>
</evidence>
<dbReference type="Proteomes" id="UP000257127">
    <property type="component" value="Unassembled WGS sequence"/>
</dbReference>
<dbReference type="Pfam" id="PF23019">
    <property type="entry name" value="DUF7033"/>
    <property type="match status" value="1"/>
</dbReference>
<gene>
    <name evidence="2" type="ORF">DXU93_14500</name>
</gene>
<evidence type="ECO:0000313" key="3">
    <source>
        <dbReference type="Proteomes" id="UP000257127"/>
    </source>
</evidence>
<sequence length="426" mass="50209">MILTVYAEQISKRLKYVLSIVFDIREIDFRLVNDIYEYQQAAFPKFAYSDNPLFEENVRISPSSLLFEEELLPVLVEKDMWNNHEVLKIEGVSDILASIFYVITLYDDTLQEETDEHDRNIGAKSILYKYGWLDQLIVERWSEQLIDFIEKHNNYRLETKVIPFNIIPTFDIDNVYAYRLKTGWRKLMSIGRDVLKFDKFRLKERKDVLSGLQKDPYDTYHIIESIAKKGFDVKVFWLLGDYATFDRNVNYEDLDHQKIIKEVNEYAEVNLHPSYRSNQAITNIREEKTRLETIIGQEVTHSRQHFLKVKVPYTFRELSKVGFTDDYSLGYADKIGFRAGVARSFPFYDLKVNHVTNLILHPISYMDGTLNEYMKLSIDEAIEVVQGLKKEVQTYGGDFVALWHNETIGDYGKWKGWSRVLNETLK</sequence>
<evidence type="ECO:0000313" key="2">
    <source>
        <dbReference type="EMBL" id="RFC53167.1"/>
    </source>
</evidence>
<dbReference type="OrthoDB" id="5573484at2"/>